<name>A0AAV4ZXU5_9AGAM</name>
<evidence type="ECO:0000313" key="2">
    <source>
        <dbReference type="EMBL" id="GJJ06630.1"/>
    </source>
</evidence>
<comment type="caution">
    <text evidence="2">The sequence shown here is derived from an EMBL/GenBank/DDBJ whole genome shotgun (WGS) entry which is preliminary data.</text>
</comment>
<dbReference type="SUPFAM" id="SSF51735">
    <property type="entry name" value="NAD(P)-binding Rossmann-fold domains"/>
    <property type="match status" value="1"/>
</dbReference>
<dbReference type="Pfam" id="PF13561">
    <property type="entry name" value="adh_short_C2"/>
    <property type="match status" value="1"/>
</dbReference>
<dbReference type="PRINTS" id="PR00080">
    <property type="entry name" value="SDRFAMILY"/>
</dbReference>
<dbReference type="PRINTS" id="PR00081">
    <property type="entry name" value="GDHRDH"/>
</dbReference>
<proteinExistence type="inferred from homology"/>
<evidence type="ECO:0000256" key="1">
    <source>
        <dbReference type="ARBA" id="ARBA00006484"/>
    </source>
</evidence>
<organism evidence="2 3">
    <name type="scientific">Clathrus columnatus</name>
    <dbReference type="NCBI Taxonomy" id="1419009"/>
    <lineage>
        <taxon>Eukaryota</taxon>
        <taxon>Fungi</taxon>
        <taxon>Dikarya</taxon>
        <taxon>Basidiomycota</taxon>
        <taxon>Agaricomycotina</taxon>
        <taxon>Agaricomycetes</taxon>
        <taxon>Phallomycetidae</taxon>
        <taxon>Phallales</taxon>
        <taxon>Clathraceae</taxon>
        <taxon>Clathrus</taxon>
    </lineage>
</organism>
<accession>A0AAV4ZXU5</accession>
<dbReference type="FunFam" id="3.40.50.720:FF:000084">
    <property type="entry name" value="Short-chain dehydrogenase reductase"/>
    <property type="match status" value="1"/>
</dbReference>
<dbReference type="InterPro" id="IPR002347">
    <property type="entry name" value="SDR_fam"/>
</dbReference>
<dbReference type="AlphaFoldDB" id="A0AAV4ZXU5"/>
<sequence length="315" mass="33114">MPPVGPGAIPQLVSNSPQEAYKRTVARLERIQNHLSNTPRSNRLKGKVCIITGVGSLKGIGRATALAYAHAGAKHLYLLDFDGENLPNLKKTIESTYPDVKATVIQGDAADEETVSSICTRALEEEGHLDIFFANAGIATRNFLHDVTSKDWERTMRINSLSVFLAIKYASKAMLKTNSAAGKDDSGGSIIATASVAGIRSGAGPMDYSASKAAVINTVQTAVYQLARTNIRVNAICPGLIETGMTSTTFDAARARGTASKIGQLNPLGRYGIAEEIAQVALFLGSDEASYVNGQAIAVDGGLSASHPVVPGKLA</sequence>
<reference evidence="2" key="1">
    <citation type="submission" date="2021-10" db="EMBL/GenBank/DDBJ databases">
        <title>De novo Genome Assembly of Clathrus columnatus (Basidiomycota, Fungi) Using Illumina and Nanopore Sequence Data.</title>
        <authorList>
            <person name="Ogiso-Tanaka E."/>
            <person name="Itagaki H."/>
            <person name="Hosoya T."/>
            <person name="Hosaka K."/>
        </authorList>
    </citation>
    <scope>NUCLEOTIDE SEQUENCE</scope>
    <source>
        <strain evidence="2">MO-923</strain>
    </source>
</reference>
<evidence type="ECO:0000313" key="3">
    <source>
        <dbReference type="Proteomes" id="UP001050691"/>
    </source>
</evidence>
<dbReference type="CDD" id="cd05233">
    <property type="entry name" value="SDR_c"/>
    <property type="match status" value="1"/>
</dbReference>
<dbReference type="InterPro" id="IPR036291">
    <property type="entry name" value="NAD(P)-bd_dom_sf"/>
</dbReference>
<dbReference type="GO" id="GO:0016616">
    <property type="term" value="F:oxidoreductase activity, acting on the CH-OH group of donors, NAD or NADP as acceptor"/>
    <property type="evidence" value="ECO:0007669"/>
    <property type="project" value="TreeGrafter"/>
</dbReference>
<gene>
    <name evidence="2" type="ORF">Clacol_000824</name>
</gene>
<dbReference type="PANTHER" id="PTHR42760">
    <property type="entry name" value="SHORT-CHAIN DEHYDROGENASES/REDUCTASES FAMILY MEMBER"/>
    <property type="match status" value="1"/>
</dbReference>
<dbReference type="Proteomes" id="UP001050691">
    <property type="component" value="Unassembled WGS sequence"/>
</dbReference>
<dbReference type="Gene3D" id="3.40.50.720">
    <property type="entry name" value="NAD(P)-binding Rossmann-like Domain"/>
    <property type="match status" value="1"/>
</dbReference>
<keyword evidence="3" id="KW-1185">Reference proteome</keyword>
<protein>
    <submittedName>
        <fullName evidence="2">Uncharacterized protein</fullName>
    </submittedName>
</protein>
<dbReference type="EMBL" id="BPWL01000001">
    <property type="protein sequence ID" value="GJJ06630.1"/>
    <property type="molecule type" value="Genomic_DNA"/>
</dbReference>
<comment type="similarity">
    <text evidence="1">Belongs to the short-chain dehydrogenases/reductases (SDR) family.</text>
</comment>